<dbReference type="InterPro" id="IPR013216">
    <property type="entry name" value="Methyltransf_11"/>
</dbReference>
<evidence type="ECO:0000256" key="2">
    <source>
        <dbReference type="ARBA" id="ARBA00022603"/>
    </source>
</evidence>
<keyword evidence="7" id="KW-1185">Reference proteome</keyword>
<reference evidence="6 7" key="1">
    <citation type="submission" date="2020-02" db="EMBL/GenBank/DDBJ databases">
        <authorList>
            <person name="Li X.-J."/>
            <person name="Han X.-M."/>
        </authorList>
    </citation>
    <scope>NUCLEOTIDE SEQUENCE [LARGE SCALE GENOMIC DNA]</scope>
    <source>
        <strain evidence="6 7">CCTCC AB 2017055</strain>
    </source>
</reference>
<dbReference type="Proteomes" id="UP000475214">
    <property type="component" value="Unassembled WGS sequence"/>
</dbReference>
<evidence type="ECO:0000313" key="7">
    <source>
        <dbReference type="Proteomes" id="UP000475214"/>
    </source>
</evidence>
<feature type="domain" description="Methyltransferase type 11" evidence="5">
    <location>
        <begin position="41"/>
        <end position="129"/>
    </location>
</feature>
<accession>A0A6L9SC70</accession>
<dbReference type="PANTHER" id="PTHR44942">
    <property type="entry name" value="METHYLTRANSF_11 DOMAIN-CONTAINING PROTEIN"/>
    <property type="match status" value="1"/>
</dbReference>
<dbReference type="InterPro" id="IPR029063">
    <property type="entry name" value="SAM-dependent_MTases_sf"/>
</dbReference>
<evidence type="ECO:0000259" key="5">
    <source>
        <dbReference type="Pfam" id="PF08241"/>
    </source>
</evidence>
<protein>
    <submittedName>
        <fullName evidence="6">Methyltransferase domain-containing protein</fullName>
    </submittedName>
</protein>
<comment type="similarity">
    <text evidence="1">Belongs to the methyltransferase superfamily.</text>
</comment>
<keyword evidence="3 6" id="KW-0808">Transferase</keyword>
<dbReference type="EMBL" id="JAAGOA010000014">
    <property type="protein sequence ID" value="NEE02274.1"/>
    <property type="molecule type" value="Genomic_DNA"/>
</dbReference>
<organism evidence="6 7">
    <name type="scientific">Phytoactinopolyspora halotolerans</name>
    <dbReference type="NCBI Taxonomy" id="1981512"/>
    <lineage>
        <taxon>Bacteria</taxon>
        <taxon>Bacillati</taxon>
        <taxon>Actinomycetota</taxon>
        <taxon>Actinomycetes</taxon>
        <taxon>Jiangellales</taxon>
        <taxon>Jiangellaceae</taxon>
        <taxon>Phytoactinopolyspora</taxon>
    </lineage>
</organism>
<dbReference type="PROSITE" id="PS01131">
    <property type="entry name" value="RRNA_A_DIMETH"/>
    <property type="match status" value="1"/>
</dbReference>
<evidence type="ECO:0000256" key="4">
    <source>
        <dbReference type="SAM" id="MobiDB-lite"/>
    </source>
</evidence>
<gene>
    <name evidence="6" type="ORF">G1H10_19045</name>
</gene>
<evidence type="ECO:0000256" key="1">
    <source>
        <dbReference type="ARBA" id="ARBA00008361"/>
    </source>
</evidence>
<dbReference type="InterPro" id="IPR051052">
    <property type="entry name" value="Diverse_substrate_MTase"/>
</dbReference>
<dbReference type="CDD" id="cd02440">
    <property type="entry name" value="AdoMet_MTases"/>
    <property type="match status" value="1"/>
</dbReference>
<evidence type="ECO:0000256" key="3">
    <source>
        <dbReference type="ARBA" id="ARBA00022679"/>
    </source>
</evidence>
<dbReference type="SUPFAM" id="SSF53335">
    <property type="entry name" value="S-adenosyl-L-methionine-dependent methyltransferases"/>
    <property type="match status" value="1"/>
</dbReference>
<proteinExistence type="inferred from homology"/>
<sequence>MSAANRAQSFGQIADDYDRIRPTYPPEAVTWALGPSPRRVLDLGAGTGILSRIVDALGHDVVAVEPDAQMHARLVSATPGVEAVNGSAESIPLPDGSVDAVVAGQAYHWFRTDAAHAEIARVLRPGGVFAPMWNLRDESVPWVTALTAAADLSHDGSSHVLELVDSFGPLFDVPEQAAFSHSVRMTPEGLVGLIRSRSYYLVSPPDEQDRLDAAVRGFCAEHPDLAGKPEFELPYLTYVFRAGRAASGSSSRDSPRSGTGDSP</sequence>
<evidence type="ECO:0000313" key="6">
    <source>
        <dbReference type="EMBL" id="NEE02274.1"/>
    </source>
</evidence>
<dbReference type="GO" id="GO:0000179">
    <property type="term" value="F:rRNA (adenine-N6,N6-)-dimethyltransferase activity"/>
    <property type="evidence" value="ECO:0007669"/>
    <property type="project" value="InterPro"/>
</dbReference>
<dbReference type="PANTHER" id="PTHR44942:SF4">
    <property type="entry name" value="METHYLTRANSFERASE TYPE 11 DOMAIN-CONTAINING PROTEIN"/>
    <property type="match status" value="1"/>
</dbReference>
<dbReference type="AlphaFoldDB" id="A0A6L9SC70"/>
<dbReference type="Gene3D" id="3.40.50.150">
    <property type="entry name" value="Vaccinia Virus protein VP39"/>
    <property type="match status" value="1"/>
</dbReference>
<dbReference type="Pfam" id="PF08241">
    <property type="entry name" value="Methyltransf_11"/>
    <property type="match status" value="1"/>
</dbReference>
<keyword evidence="2 6" id="KW-0489">Methyltransferase</keyword>
<dbReference type="InterPro" id="IPR020596">
    <property type="entry name" value="rRNA_Ade_Mease_Trfase_CS"/>
</dbReference>
<name>A0A6L9SC70_9ACTN</name>
<feature type="region of interest" description="Disordered" evidence="4">
    <location>
        <begin position="244"/>
        <end position="263"/>
    </location>
</feature>
<dbReference type="RefSeq" id="WP_163740699.1">
    <property type="nucleotide sequence ID" value="NZ_JAAGOA010000014.1"/>
</dbReference>
<comment type="caution">
    <text evidence="6">The sequence shown here is derived from an EMBL/GenBank/DDBJ whole genome shotgun (WGS) entry which is preliminary data.</text>
</comment>